<proteinExistence type="inferred from homology"/>
<feature type="transmembrane region" description="Helical" evidence="9">
    <location>
        <begin position="387"/>
        <end position="410"/>
    </location>
</feature>
<comment type="subcellular location">
    <subcellularLocation>
        <location evidence="1">Membrane</location>
        <topology evidence="1">Multi-pass membrane protein</topology>
    </subcellularLocation>
</comment>
<dbReference type="PANTHER" id="PTHR48042:SF11">
    <property type="entry name" value="ABC TRANSPORTER G FAMILY MEMBER 11"/>
    <property type="match status" value="1"/>
</dbReference>
<dbReference type="SUPFAM" id="SSF52540">
    <property type="entry name" value="P-loop containing nucleoside triphosphate hydrolases"/>
    <property type="match status" value="1"/>
</dbReference>
<dbReference type="InterPro" id="IPR013525">
    <property type="entry name" value="ABC2_TM"/>
</dbReference>
<dbReference type="InterPro" id="IPR003593">
    <property type="entry name" value="AAA+_ATPase"/>
</dbReference>
<dbReference type="InterPro" id="IPR052215">
    <property type="entry name" value="Plant_ABCG"/>
</dbReference>
<dbReference type="SMART" id="SM00382">
    <property type="entry name" value="AAA"/>
    <property type="match status" value="1"/>
</dbReference>
<evidence type="ECO:0000256" key="8">
    <source>
        <dbReference type="ARBA" id="ARBA00023136"/>
    </source>
</evidence>
<comment type="similarity">
    <text evidence="2">Belongs to the ABC transporter superfamily. ABCG family. Eye pigment precursor importer (TC 3.A.1.204) subfamily.</text>
</comment>
<evidence type="ECO:0000259" key="10">
    <source>
        <dbReference type="PROSITE" id="PS50893"/>
    </source>
</evidence>
<evidence type="ECO:0000256" key="5">
    <source>
        <dbReference type="ARBA" id="ARBA00022741"/>
    </source>
</evidence>
<evidence type="ECO:0000313" key="12">
    <source>
        <dbReference type="Proteomes" id="UP000308133"/>
    </source>
</evidence>
<evidence type="ECO:0000256" key="6">
    <source>
        <dbReference type="ARBA" id="ARBA00022840"/>
    </source>
</evidence>
<evidence type="ECO:0000313" key="11">
    <source>
        <dbReference type="EMBL" id="TKX22691.1"/>
    </source>
</evidence>
<accession>A0A4U7B075</accession>
<evidence type="ECO:0000256" key="4">
    <source>
        <dbReference type="ARBA" id="ARBA00022692"/>
    </source>
</evidence>
<keyword evidence="7 9" id="KW-1133">Transmembrane helix</keyword>
<dbReference type="GO" id="GO:0016887">
    <property type="term" value="F:ATP hydrolysis activity"/>
    <property type="evidence" value="ECO:0007669"/>
    <property type="project" value="InterPro"/>
</dbReference>
<dbReference type="InterPro" id="IPR017871">
    <property type="entry name" value="ABC_transporter-like_CS"/>
</dbReference>
<evidence type="ECO:0000256" key="9">
    <source>
        <dbReference type="SAM" id="Phobius"/>
    </source>
</evidence>
<gene>
    <name evidence="11" type="ORF">C1H76_5145</name>
</gene>
<keyword evidence="3" id="KW-0813">Transport</keyword>
<dbReference type="PROSITE" id="PS00211">
    <property type="entry name" value="ABC_TRANSPORTER_1"/>
    <property type="match status" value="1"/>
</dbReference>
<keyword evidence="4 9" id="KW-0812">Transmembrane</keyword>
<feature type="transmembrane region" description="Helical" evidence="9">
    <location>
        <begin position="354"/>
        <end position="375"/>
    </location>
</feature>
<keyword evidence="8 9" id="KW-0472">Membrane</keyword>
<dbReference type="InterPro" id="IPR003439">
    <property type="entry name" value="ABC_transporter-like_ATP-bd"/>
</dbReference>
<evidence type="ECO:0000256" key="7">
    <source>
        <dbReference type="ARBA" id="ARBA00022989"/>
    </source>
</evidence>
<feature type="transmembrane region" description="Helical" evidence="9">
    <location>
        <begin position="431"/>
        <end position="457"/>
    </location>
</feature>
<dbReference type="EMBL" id="PTQR01000064">
    <property type="protein sequence ID" value="TKX22691.1"/>
    <property type="molecule type" value="Genomic_DNA"/>
</dbReference>
<dbReference type="Gene3D" id="3.40.50.300">
    <property type="entry name" value="P-loop containing nucleotide triphosphate hydrolases"/>
    <property type="match status" value="1"/>
</dbReference>
<organism evidence="11 12">
    <name type="scientific">Elsinoe australis</name>
    <dbReference type="NCBI Taxonomy" id="40998"/>
    <lineage>
        <taxon>Eukaryota</taxon>
        <taxon>Fungi</taxon>
        <taxon>Dikarya</taxon>
        <taxon>Ascomycota</taxon>
        <taxon>Pezizomycotina</taxon>
        <taxon>Dothideomycetes</taxon>
        <taxon>Dothideomycetidae</taxon>
        <taxon>Myriangiales</taxon>
        <taxon>Elsinoaceae</taxon>
        <taxon>Elsinoe</taxon>
    </lineage>
</organism>
<dbReference type="CDD" id="cd03213">
    <property type="entry name" value="ABCG_EPDR"/>
    <property type="match status" value="1"/>
</dbReference>
<dbReference type="AlphaFoldDB" id="A0A4U7B075"/>
<sequence>MDLEHGDDTAQLNNDMVHSFGWRDVTVSVEDSRTKSEKNLLSNINGLVYAGEVLAILGPSGSGKSTLLDVLSQRSGKFKSRSQASLFINGAKASPRILSKISAYVEQEDSLLGSLTVAETLLYAARLSIAKTTSEVERRYRVQALINAFGLRDQAKTLIGTPIRKGISGGQKRRVSVANQLITSPRILFLDEPTSGLDSAAAFEVMTYIKQIARKYNLLVITSIHQPSTAIFVMFDRLLVLSQGSTIYNGLASDIEPYFSSCGFPLPLHTNPAEFIMTLVNVDFIQRSLDGDTPADVVLSSDARLRQEHAILQNIGRFDEKGHELVVAGGGSTYLSILATLVGRALIKSYRDIIAYGIRIAMYTALAIMMGTIWLRLSPVQAHIQSFINAIFFGGAFTSFMAVAYIPSFLEDRALYIKERANGLYGPAAFLLANIVTGIPYLFVTALTFSVITYWLGNFTPSASAFFTWTTWLFLDLVAAESLVVLVASALPIFIVALAVTAFANGLWMCTGGFLVPTQQLNPFWKYVFHYINYQAYVFEGTMINEFGNRQYDCRTVNSLTQQCNCQYQASVVDGRCLIDGTSVLDNYGYSKGDMGTKIGIMISIIVVYRLLGWFVLYVRRR</sequence>
<dbReference type="GO" id="GO:0005524">
    <property type="term" value="F:ATP binding"/>
    <property type="evidence" value="ECO:0007669"/>
    <property type="project" value="UniProtKB-KW"/>
</dbReference>
<dbReference type="Pfam" id="PF19055">
    <property type="entry name" value="ABC2_membrane_7"/>
    <property type="match status" value="1"/>
</dbReference>
<dbReference type="PROSITE" id="PS50893">
    <property type="entry name" value="ABC_TRANSPORTER_2"/>
    <property type="match status" value="1"/>
</dbReference>
<protein>
    <submittedName>
        <fullName evidence="11">ABC-2 type transporter-like protein 2</fullName>
    </submittedName>
</protein>
<dbReference type="InterPro" id="IPR027417">
    <property type="entry name" value="P-loop_NTPase"/>
</dbReference>
<comment type="caution">
    <text evidence="11">The sequence shown here is derived from an EMBL/GenBank/DDBJ whole genome shotgun (WGS) entry which is preliminary data.</text>
</comment>
<name>A0A4U7B075_9PEZI</name>
<feature type="transmembrane region" description="Helical" evidence="9">
    <location>
        <begin position="495"/>
        <end position="516"/>
    </location>
</feature>
<evidence type="ECO:0000256" key="1">
    <source>
        <dbReference type="ARBA" id="ARBA00004141"/>
    </source>
</evidence>
<reference evidence="11 12" key="1">
    <citation type="submission" date="2018-02" db="EMBL/GenBank/DDBJ databases">
        <title>Draft genome sequences of Elsinoe sp., causing black scab on jojoba.</title>
        <authorList>
            <person name="Stodart B."/>
            <person name="Jeffress S."/>
            <person name="Ash G."/>
            <person name="Arun Chinnappa K."/>
        </authorList>
    </citation>
    <scope>NUCLEOTIDE SEQUENCE [LARGE SCALE GENOMIC DNA]</scope>
    <source>
        <strain evidence="11 12">Hillstone_2</strain>
    </source>
</reference>
<dbReference type="InterPro" id="IPR043926">
    <property type="entry name" value="ABCG_dom"/>
</dbReference>
<evidence type="ECO:0000256" key="3">
    <source>
        <dbReference type="ARBA" id="ARBA00022448"/>
    </source>
</evidence>
<dbReference type="Pfam" id="PF01061">
    <property type="entry name" value="ABC2_membrane"/>
    <property type="match status" value="1"/>
</dbReference>
<feature type="transmembrane region" description="Helical" evidence="9">
    <location>
        <begin position="469"/>
        <end position="488"/>
    </location>
</feature>
<dbReference type="GO" id="GO:0016020">
    <property type="term" value="C:membrane"/>
    <property type="evidence" value="ECO:0007669"/>
    <property type="project" value="UniProtKB-SubCell"/>
</dbReference>
<dbReference type="GO" id="GO:0140359">
    <property type="term" value="F:ABC-type transporter activity"/>
    <property type="evidence" value="ECO:0007669"/>
    <property type="project" value="InterPro"/>
</dbReference>
<keyword evidence="6" id="KW-0067">ATP-binding</keyword>
<feature type="domain" description="ABC transporter" evidence="10">
    <location>
        <begin position="20"/>
        <end position="268"/>
    </location>
</feature>
<feature type="transmembrane region" description="Helical" evidence="9">
    <location>
        <begin position="325"/>
        <end position="347"/>
    </location>
</feature>
<evidence type="ECO:0000256" key="2">
    <source>
        <dbReference type="ARBA" id="ARBA00005814"/>
    </source>
</evidence>
<dbReference type="PANTHER" id="PTHR48042">
    <property type="entry name" value="ABC TRANSPORTER G FAMILY MEMBER 11"/>
    <property type="match status" value="1"/>
</dbReference>
<keyword evidence="5" id="KW-0547">Nucleotide-binding</keyword>
<feature type="transmembrane region" description="Helical" evidence="9">
    <location>
        <begin position="599"/>
        <end position="619"/>
    </location>
</feature>
<dbReference type="Pfam" id="PF00005">
    <property type="entry name" value="ABC_tran"/>
    <property type="match status" value="1"/>
</dbReference>
<dbReference type="Proteomes" id="UP000308133">
    <property type="component" value="Unassembled WGS sequence"/>
</dbReference>